<dbReference type="Gene3D" id="3.40.50.150">
    <property type="entry name" value="Vaccinia Virus protein VP39"/>
    <property type="match status" value="1"/>
</dbReference>
<dbReference type="InterPro" id="IPR007213">
    <property type="entry name" value="Ppm1/Ppm2/Tcmp"/>
</dbReference>
<name>A0ABX8CY92_9NOCA</name>
<comment type="function">
    <text evidence="1 6">Exhibits S-adenosyl-L-methionine-dependent methyltransferase activity.</text>
</comment>
<dbReference type="GO" id="GO:0008168">
    <property type="term" value="F:methyltransferase activity"/>
    <property type="evidence" value="ECO:0007669"/>
    <property type="project" value="UniProtKB-KW"/>
</dbReference>
<evidence type="ECO:0000256" key="4">
    <source>
        <dbReference type="ARBA" id="ARBA00022679"/>
    </source>
</evidence>
<gene>
    <name evidence="8" type="ORF">KHQ06_13835</name>
</gene>
<keyword evidence="9" id="KW-1185">Reference proteome</keyword>
<sequence length="282" mass="30326">MSSQPLVSNVSDTARWVAAHRAMESARPDALFRDPLAERLAGERGRVIAEVAGQAMADDWFLVARTKLIDDQVAEAVAGGCNLVLNLGAGLDARPYRMELPADLVWIEADLPDLVAEKSALLAGETPRCRLVRTALDVTDSAAVTTYLDSVLTDATRALVISEGLVMYLEEADVVALSAALTGPEIAAWCLDFSTAGVARLMTDRNEGLLQRAPWTFLPANGVTFFEELGWNASYLESIVVGAARFNRLSPPVPAEVVAAQQPDPWAPGEQPYSGVVRLTHQ</sequence>
<dbReference type="PANTHER" id="PTHR43619:SF2">
    <property type="entry name" value="S-ADENOSYL-L-METHIONINE-DEPENDENT METHYLTRANSFERASES SUPERFAMILY PROTEIN"/>
    <property type="match status" value="1"/>
</dbReference>
<organism evidence="8 9">
    <name type="scientific">Nocardia tengchongensis</name>
    <dbReference type="NCBI Taxonomy" id="2055889"/>
    <lineage>
        <taxon>Bacteria</taxon>
        <taxon>Bacillati</taxon>
        <taxon>Actinomycetota</taxon>
        <taxon>Actinomycetes</taxon>
        <taxon>Mycobacteriales</taxon>
        <taxon>Nocardiaceae</taxon>
        <taxon>Nocardia</taxon>
    </lineage>
</organism>
<evidence type="ECO:0000256" key="5">
    <source>
        <dbReference type="ARBA" id="ARBA00022691"/>
    </source>
</evidence>
<keyword evidence="5 6" id="KW-0949">S-adenosyl-L-methionine</keyword>
<dbReference type="EC" id="2.1.1.-" evidence="6"/>
<evidence type="ECO:0000256" key="6">
    <source>
        <dbReference type="RuleBase" id="RU362030"/>
    </source>
</evidence>
<reference evidence="8 9" key="1">
    <citation type="submission" date="2021-04" db="EMBL/GenBank/DDBJ databases">
        <title>Nocardia tengchongensis.</title>
        <authorList>
            <person name="Zhuang k."/>
            <person name="Ran Y."/>
            <person name="Li W."/>
        </authorList>
    </citation>
    <scope>NUCLEOTIDE SEQUENCE [LARGE SCALE GENOMIC DNA]</scope>
    <source>
        <strain evidence="8 9">CFH S0057</strain>
    </source>
</reference>
<evidence type="ECO:0000256" key="2">
    <source>
        <dbReference type="ARBA" id="ARBA00008138"/>
    </source>
</evidence>
<comment type="similarity">
    <text evidence="2 6">Belongs to the UPF0677 family.</text>
</comment>
<keyword evidence="3 6" id="KW-0489">Methyltransferase</keyword>
<evidence type="ECO:0000313" key="8">
    <source>
        <dbReference type="EMBL" id="QVI24874.1"/>
    </source>
</evidence>
<dbReference type="SUPFAM" id="SSF53335">
    <property type="entry name" value="S-adenosyl-L-methionine-dependent methyltransferases"/>
    <property type="match status" value="1"/>
</dbReference>
<evidence type="ECO:0000256" key="3">
    <source>
        <dbReference type="ARBA" id="ARBA00022603"/>
    </source>
</evidence>
<evidence type="ECO:0000256" key="1">
    <source>
        <dbReference type="ARBA" id="ARBA00003907"/>
    </source>
</evidence>
<dbReference type="InterPro" id="IPR029063">
    <property type="entry name" value="SAM-dependent_MTases_sf"/>
</dbReference>
<dbReference type="InterPro" id="IPR011610">
    <property type="entry name" value="SAM_mthyl_Trfase_ML2640-like"/>
</dbReference>
<feature type="region of interest" description="Disordered" evidence="7">
    <location>
        <begin position="263"/>
        <end position="282"/>
    </location>
</feature>
<evidence type="ECO:0000313" key="9">
    <source>
        <dbReference type="Proteomes" id="UP000683310"/>
    </source>
</evidence>
<accession>A0ABX8CY92</accession>
<dbReference type="GO" id="GO:0032259">
    <property type="term" value="P:methylation"/>
    <property type="evidence" value="ECO:0007669"/>
    <property type="project" value="UniProtKB-KW"/>
</dbReference>
<proteinExistence type="inferred from homology"/>
<dbReference type="EMBL" id="CP074371">
    <property type="protein sequence ID" value="QVI24874.1"/>
    <property type="molecule type" value="Genomic_DNA"/>
</dbReference>
<dbReference type="NCBIfam" id="TIGR00027">
    <property type="entry name" value="mthyl_TIGR00027"/>
    <property type="match status" value="1"/>
</dbReference>
<dbReference type="PANTHER" id="PTHR43619">
    <property type="entry name" value="S-ADENOSYL-L-METHIONINE-DEPENDENT METHYLTRANSFERASE YKTD-RELATED"/>
    <property type="match status" value="1"/>
</dbReference>
<keyword evidence="4" id="KW-0808">Transferase</keyword>
<evidence type="ECO:0000256" key="7">
    <source>
        <dbReference type="SAM" id="MobiDB-lite"/>
    </source>
</evidence>
<dbReference type="Pfam" id="PF04072">
    <property type="entry name" value="LCM"/>
    <property type="match status" value="1"/>
</dbReference>
<protein>
    <recommendedName>
        <fullName evidence="6">S-adenosyl-L-methionine-dependent methyltransferase</fullName>
        <ecNumber evidence="6">2.1.1.-</ecNumber>
    </recommendedName>
</protein>
<dbReference type="Proteomes" id="UP000683310">
    <property type="component" value="Chromosome"/>
</dbReference>